<name>A0A0S4LRY5_9BACT</name>
<dbReference type="AlphaFoldDB" id="A0A0S4LRY5"/>
<keyword evidence="2" id="KW-1185">Reference proteome</keyword>
<dbReference type="Gene3D" id="3.30.2020.40">
    <property type="entry name" value="Uncharacterised protein PF10387, DUF2442"/>
    <property type="match status" value="1"/>
</dbReference>
<organism evidence="1 2">
    <name type="scientific">Candidatus Nitrospira nitrificans</name>
    <dbReference type="NCBI Taxonomy" id="1742973"/>
    <lineage>
        <taxon>Bacteria</taxon>
        <taxon>Pseudomonadati</taxon>
        <taxon>Nitrospirota</taxon>
        <taxon>Nitrospiria</taxon>
        <taxon>Nitrospirales</taxon>
        <taxon>Nitrospiraceae</taxon>
        <taxon>Nitrospira</taxon>
    </lineage>
</organism>
<accession>A0A0S4LRY5</accession>
<dbReference type="STRING" id="1742973.COMA2_70118"/>
<dbReference type="OrthoDB" id="9807561at2"/>
<evidence type="ECO:0000313" key="1">
    <source>
        <dbReference type="EMBL" id="CUS39392.1"/>
    </source>
</evidence>
<proteinExistence type="predicted"/>
<gene>
    <name evidence="1" type="ORF">COMA2_70118</name>
</gene>
<reference evidence="2" key="1">
    <citation type="submission" date="2015-10" db="EMBL/GenBank/DDBJ databases">
        <authorList>
            <person name="Luecker S."/>
            <person name="Luecker S."/>
        </authorList>
    </citation>
    <scope>NUCLEOTIDE SEQUENCE [LARGE SCALE GENOMIC DNA]</scope>
</reference>
<dbReference type="RefSeq" id="WP_090901629.1">
    <property type="nucleotide sequence ID" value="NZ_CZPZ01000034.1"/>
</dbReference>
<dbReference type="InterPro" id="IPR018841">
    <property type="entry name" value="DUF2442"/>
</dbReference>
<protein>
    <recommendedName>
        <fullName evidence="3">DUF2442 domain-containing protein</fullName>
    </recommendedName>
</protein>
<evidence type="ECO:0008006" key="3">
    <source>
        <dbReference type="Google" id="ProtNLM"/>
    </source>
</evidence>
<dbReference type="Pfam" id="PF10387">
    <property type="entry name" value="DUF2442"/>
    <property type="match status" value="1"/>
</dbReference>
<dbReference type="Proteomes" id="UP000198736">
    <property type="component" value="Unassembled WGS sequence"/>
</dbReference>
<evidence type="ECO:0000313" key="2">
    <source>
        <dbReference type="Proteomes" id="UP000198736"/>
    </source>
</evidence>
<sequence>MNTSAVDISLPVAETVILTEDTLTIELSDGRSLSVPFAWFPRLVHATPVGRKNWRLICRGHGIHWDKLDEEISIEGLLAGRPSGESQASFKKWLLARGSSRTRSSVRRTGNHRH</sequence>
<dbReference type="EMBL" id="CZPZ01000034">
    <property type="protein sequence ID" value="CUS39392.1"/>
    <property type="molecule type" value="Genomic_DNA"/>
</dbReference>